<sequence>MQCQEWGSGKDKEVSAYVKRDMDMYTEATDMNNLRALLAHIRLHDDNDSTTCAVLVNNFKRTTHQPPGHRQHAISPHDKRSYFSFTDTSIYRLNAHSVTHVDATVQKATPAAAKTMSKCGERINAVMVKDHLMNAHDAEDMHAL</sequence>
<accession>A0A146LJF6</accession>
<gene>
    <name evidence="1" type="ORF">g.94991</name>
</gene>
<organism evidence="1">
    <name type="scientific">Lygus hesperus</name>
    <name type="common">Western plant bug</name>
    <dbReference type="NCBI Taxonomy" id="30085"/>
    <lineage>
        <taxon>Eukaryota</taxon>
        <taxon>Metazoa</taxon>
        <taxon>Ecdysozoa</taxon>
        <taxon>Arthropoda</taxon>
        <taxon>Hexapoda</taxon>
        <taxon>Insecta</taxon>
        <taxon>Pterygota</taxon>
        <taxon>Neoptera</taxon>
        <taxon>Paraneoptera</taxon>
        <taxon>Hemiptera</taxon>
        <taxon>Heteroptera</taxon>
        <taxon>Panheteroptera</taxon>
        <taxon>Cimicomorpha</taxon>
        <taxon>Miridae</taxon>
        <taxon>Mirini</taxon>
        <taxon>Lygus</taxon>
    </lineage>
</organism>
<proteinExistence type="predicted"/>
<name>A0A146LJF6_LYGHE</name>
<evidence type="ECO:0000313" key="1">
    <source>
        <dbReference type="EMBL" id="JAQ06957.1"/>
    </source>
</evidence>
<protein>
    <submittedName>
        <fullName evidence="1">Uncharacterized protein</fullName>
    </submittedName>
</protein>
<dbReference type="EMBL" id="GDHC01011672">
    <property type="protein sequence ID" value="JAQ06957.1"/>
    <property type="molecule type" value="Transcribed_RNA"/>
</dbReference>
<reference evidence="1" key="1">
    <citation type="journal article" date="2016" name="Gigascience">
        <title>De novo construction of an expanded transcriptome assembly for the western tarnished plant bug, Lygus hesperus.</title>
        <authorList>
            <person name="Tassone E.E."/>
            <person name="Geib S.M."/>
            <person name="Hall B."/>
            <person name="Fabrick J.A."/>
            <person name="Brent C.S."/>
            <person name="Hull J.J."/>
        </authorList>
    </citation>
    <scope>NUCLEOTIDE SEQUENCE</scope>
</reference>
<dbReference type="AlphaFoldDB" id="A0A146LJF6"/>